<gene>
    <name evidence="1" type="ORF">BMF81_02257</name>
</gene>
<sequence length="63" mass="7136">MGILAVRADERVKNVTFSEETISVDLMDGRTITVPLVWYPKLLNATREQRLKWETCGGGYGIH</sequence>
<organism evidence="1 2">
    <name type="scientific">Nodularia spumigena UHCC 0039</name>
    <dbReference type="NCBI Taxonomy" id="1914872"/>
    <lineage>
        <taxon>Bacteria</taxon>
        <taxon>Bacillati</taxon>
        <taxon>Cyanobacteriota</taxon>
        <taxon>Cyanophyceae</taxon>
        <taxon>Nostocales</taxon>
        <taxon>Nodulariaceae</taxon>
        <taxon>Nodularia</taxon>
    </lineage>
</organism>
<dbReference type="RefSeq" id="WP_006197898.1">
    <property type="nucleotide sequence ID" value="NZ_CAWNZE010000001.1"/>
</dbReference>
<dbReference type="Pfam" id="PF10387">
    <property type="entry name" value="DUF2442"/>
    <property type="match status" value="1"/>
</dbReference>
<accession>A0A2S0Q822</accession>
<dbReference type="Gene3D" id="3.30.2020.40">
    <property type="entry name" value="Uncharacterised protein PF10387, DUF2442"/>
    <property type="match status" value="1"/>
</dbReference>
<evidence type="ECO:0000313" key="1">
    <source>
        <dbReference type="EMBL" id="AVZ30563.1"/>
    </source>
</evidence>
<protein>
    <recommendedName>
        <fullName evidence="3">DUF2442 domain-containing protein</fullName>
    </recommendedName>
</protein>
<dbReference type="Proteomes" id="UP000244056">
    <property type="component" value="Chromosome"/>
</dbReference>
<proteinExistence type="predicted"/>
<evidence type="ECO:0008006" key="3">
    <source>
        <dbReference type="Google" id="ProtNLM"/>
    </source>
</evidence>
<dbReference type="AlphaFoldDB" id="A0A2S0Q822"/>
<name>A0A2S0Q822_NODSP</name>
<dbReference type="EMBL" id="CP020114">
    <property type="protein sequence ID" value="AVZ30563.1"/>
    <property type="molecule type" value="Genomic_DNA"/>
</dbReference>
<dbReference type="InterPro" id="IPR018841">
    <property type="entry name" value="DUF2442"/>
</dbReference>
<dbReference type="GeneID" id="78017577"/>
<dbReference type="KEGG" id="nsp:BMF81_02257"/>
<evidence type="ECO:0000313" key="2">
    <source>
        <dbReference type="Proteomes" id="UP000244056"/>
    </source>
</evidence>
<reference evidence="1 2" key="1">
    <citation type="submission" date="2017-03" db="EMBL/GenBank/DDBJ databases">
        <title>Comparative genomics of the toxic Baltic Sea cyanobacteria Nodularia spumigena UHCC 0039 and its response on varying salinity.</title>
        <authorList>
            <person name="Teikari J.E."/>
        </authorList>
    </citation>
    <scope>NUCLEOTIDE SEQUENCE [LARGE SCALE GENOMIC DNA]</scope>
    <source>
        <strain evidence="1 2">UHCC 0039</strain>
    </source>
</reference>